<feature type="region of interest" description="Disordered" evidence="1">
    <location>
        <begin position="16"/>
        <end position="38"/>
    </location>
</feature>
<feature type="compositionally biased region" description="Polar residues" evidence="1">
    <location>
        <begin position="20"/>
        <end position="38"/>
    </location>
</feature>
<name>A0A1D1YQT7_9ARAE</name>
<protein>
    <submittedName>
        <fullName evidence="2">Uncharacterized protein</fullName>
    </submittedName>
</protein>
<dbReference type="EMBL" id="GDJX01010936">
    <property type="protein sequence ID" value="JAT57000.1"/>
    <property type="molecule type" value="Transcribed_RNA"/>
</dbReference>
<dbReference type="AlphaFoldDB" id="A0A1D1YQT7"/>
<reference evidence="2" key="1">
    <citation type="submission" date="2015-07" db="EMBL/GenBank/DDBJ databases">
        <title>Transcriptome Assembly of Anthurium amnicola.</title>
        <authorList>
            <person name="Suzuki J."/>
        </authorList>
    </citation>
    <scope>NUCLEOTIDE SEQUENCE</scope>
</reference>
<sequence length="114" mass="13584">MQQTTEEVQLEEVVEEKNMNQHAVQPQHDNGKDTTTYANRWQGNRCHEERQTVAELERFFLFDGIKDCINRLLQNCRKSEIINSFFYCNRNLVCRTIWTADRNNGVMNSFFCML</sequence>
<feature type="non-terminal residue" evidence="2">
    <location>
        <position position="114"/>
    </location>
</feature>
<organism evidence="2">
    <name type="scientific">Anthurium amnicola</name>
    <dbReference type="NCBI Taxonomy" id="1678845"/>
    <lineage>
        <taxon>Eukaryota</taxon>
        <taxon>Viridiplantae</taxon>
        <taxon>Streptophyta</taxon>
        <taxon>Embryophyta</taxon>
        <taxon>Tracheophyta</taxon>
        <taxon>Spermatophyta</taxon>
        <taxon>Magnoliopsida</taxon>
        <taxon>Liliopsida</taxon>
        <taxon>Araceae</taxon>
        <taxon>Pothoideae</taxon>
        <taxon>Potheae</taxon>
        <taxon>Anthurium</taxon>
    </lineage>
</organism>
<evidence type="ECO:0000256" key="1">
    <source>
        <dbReference type="SAM" id="MobiDB-lite"/>
    </source>
</evidence>
<proteinExistence type="predicted"/>
<evidence type="ECO:0000313" key="2">
    <source>
        <dbReference type="EMBL" id="JAT57000.1"/>
    </source>
</evidence>
<gene>
    <name evidence="2" type="ORF">g.67049</name>
</gene>
<accession>A0A1D1YQT7</accession>